<feature type="region of interest" description="Disordered" evidence="2">
    <location>
        <begin position="41"/>
        <end position="62"/>
    </location>
</feature>
<evidence type="ECO:0000313" key="4">
    <source>
        <dbReference type="EMBL" id="KAL0182936.1"/>
    </source>
</evidence>
<comment type="caution">
    <text evidence="4">The sequence shown here is derived from an EMBL/GenBank/DDBJ whole genome shotgun (WGS) entry which is preliminary data.</text>
</comment>
<sequence>MWLSEPSAGRKQFARHEWAQKAAYLLGCTLEELSSAIFKTHGKGTIPRSSSVRQSTDDTDSS</sequence>
<dbReference type="PROSITE" id="PS51456">
    <property type="entry name" value="MYOSIN_MOTOR"/>
    <property type="match status" value="1"/>
</dbReference>
<keyword evidence="1" id="KW-0518">Myosin</keyword>
<evidence type="ECO:0000256" key="1">
    <source>
        <dbReference type="PROSITE-ProRule" id="PRU00782"/>
    </source>
</evidence>
<keyword evidence="5" id="KW-1185">Reference proteome</keyword>
<evidence type="ECO:0000256" key="2">
    <source>
        <dbReference type="SAM" id="MobiDB-lite"/>
    </source>
</evidence>
<reference evidence="4 5" key="1">
    <citation type="submission" date="2024-05" db="EMBL/GenBank/DDBJ databases">
        <title>Genome sequencing and assembly of Indian major carp, Cirrhinus mrigala (Hamilton, 1822).</title>
        <authorList>
            <person name="Mohindra V."/>
            <person name="Chowdhury L.M."/>
            <person name="Lal K."/>
            <person name="Jena J.K."/>
        </authorList>
    </citation>
    <scope>NUCLEOTIDE SEQUENCE [LARGE SCALE GENOMIC DNA]</scope>
    <source>
        <strain evidence="4">CM1030</strain>
        <tissue evidence="4">Blood</tissue>
    </source>
</reference>
<dbReference type="InterPro" id="IPR001609">
    <property type="entry name" value="Myosin_head_motor_dom-like"/>
</dbReference>
<dbReference type="Proteomes" id="UP001529510">
    <property type="component" value="Unassembled WGS sequence"/>
</dbReference>
<comment type="caution">
    <text evidence="1">Lacks conserved residue(s) required for the propagation of feature annotation.</text>
</comment>
<name>A0ABD0Q9U0_CIRMR</name>
<proteinExistence type="inferred from homology"/>
<keyword evidence="1" id="KW-0009">Actin-binding</keyword>
<evidence type="ECO:0000259" key="3">
    <source>
        <dbReference type="PROSITE" id="PS51456"/>
    </source>
</evidence>
<dbReference type="AlphaFoldDB" id="A0ABD0Q9U0"/>
<dbReference type="GO" id="GO:0016459">
    <property type="term" value="C:myosin complex"/>
    <property type="evidence" value="ECO:0007669"/>
    <property type="project" value="UniProtKB-KW"/>
</dbReference>
<keyword evidence="1" id="KW-0505">Motor protein</keyword>
<dbReference type="EMBL" id="JAMKFB020000010">
    <property type="protein sequence ID" value="KAL0182936.1"/>
    <property type="molecule type" value="Genomic_DNA"/>
</dbReference>
<evidence type="ECO:0000313" key="5">
    <source>
        <dbReference type="Proteomes" id="UP001529510"/>
    </source>
</evidence>
<organism evidence="4 5">
    <name type="scientific">Cirrhinus mrigala</name>
    <name type="common">Mrigala</name>
    <dbReference type="NCBI Taxonomy" id="683832"/>
    <lineage>
        <taxon>Eukaryota</taxon>
        <taxon>Metazoa</taxon>
        <taxon>Chordata</taxon>
        <taxon>Craniata</taxon>
        <taxon>Vertebrata</taxon>
        <taxon>Euteleostomi</taxon>
        <taxon>Actinopterygii</taxon>
        <taxon>Neopterygii</taxon>
        <taxon>Teleostei</taxon>
        <taxon>Ostariophysi</taxon>
        <taxon>Cypriniformes</taxon>
        <taxon>Cyprinidae</taxon>
        <taxon>Labeoninae</taxon>
        <taxon>Labeonini</taxon>
        <taxon>Cirrhinus</taxon>
    </lineage>
</organism>
<dbReference type="GO" id="GO:0003779">
    <property type="term" value="F:actin binding"/>
    <property type="evidence" value="ECO:0007669"/>
    <property type="project" value="UniProtKB-KW"/>
</dbReference>
<gene>
    <name evidence="4" type="ORF">M9458_022311</name>
</gene>
<protein>
    <recommendedName>
        <fullName evidence="3">Myosin motor domain-containing protein</fullName>
    </recommendedName>
</protein>
<feature type="non-terminal residue" evidence="4">
    <location>
        <position position="62"/>
    </location>
</feature>
<comment type="similarity">
    <text evidence="1">Belongs to the TRAFAC class myosin-kinesin ATPase superfamily. Myosin family.</text>
</comment>
<accession>A0ABD0Q9U0</accession>
<feature type="domain" description="Myosin motor" evidence="3">
    <location>
        <begin position="1"/>
        <end position="62"/>
    </location>
</feature>